<gene>
    <name evidence="1" type="ORF">HPP92_006839</name>
</gene>
<dbReference type="Proteomes" id="UP000639772">
    <property type="component" value="Chromosome 3"/>
</dbReference>
<protein>
    <submittedName>
        <fullName evidence="1">Uncharacterized protein</fullName>
    </submittedName>
</protein>
<comment type="caution">
    <text evidence="1">The sequence shown here is derived from an EMBL/GenBank/DDBJ whole genome shotgun (WGS) entry which is preliminary data.</text>
</comment>
<reference evidence="1 2" key="1">
    <citation type="journal article" date="2020" name="Nat. Food">
        <title>A phased Vanilla planifolia genome enables genetic improvement of flavour and production.</title>
        <authorList>
            <person name="Hasing T."/>
            <person name="Tang H."/>
            <person name="Brym M."/>
            <person name="Khazi F."/>
            <person name="Huang T."/>
            <person name="Chambers A.H."/>
        </authorList>
    </citation>
    <scope>NUCLEOTIDE SEQUENCE [LARGE SCALE GENOMIC DNA]</scope>
    <source>
        <tissue evidence="1">Leaf</tissue>
    </source>
</reference>
<sequence>MNTVTTCGNGCVRDAIVAKAVDGVAWHHALRVRHALRATSNIRRVAAPSMAPAHASVRANHCFTRSLALTVLARTKKCNTEFKRTRLPAWMGDNRQWCAPAQMALSPKPIGVGVGIVALCPELGHALLGVRHLHRAPALVL</sequence>
<name>A0A835RJ78_VANPL</name>
<accession>A0A835RJ78</accession>
<dbReference type="EMBL" id="JADCNM010000003">
    <property type="protein sequence ID" value="KAG0489976.1"/>
    <property type="molecule type" value="Genomic_DNA"/>
</dbReference>
<proteinExistence type="predicted"/>
<dbReference type="AlphaFoldDB" id="A0A835RJ78"/>
<organism evidence="1 2">
    <name type="scientific">Vanilla planifolia</name>
    <name type="common">Vanilla</name>
    <dbReference type="NCBI Taxonomy" id="51239"/>
    <lineage>
        <taxon>Eukaryota</taxon>
        <taxon>Viridiplantae</taxon>
        <taxon>Streptophyta</taxon>
        <taxon>Embryophyta</taxon>
        <taxon>Tracheophyta</taxon>
        <taxon>Spermatophyta</taxon>
        <taxon>Magnoliopsida</taxon>
        <taxon>Liliopsida</taxon>
        <taxon>Asparagales</taxon>
        <taxon>Orchidaceae</taxon>
        <taxon>Vanilloideae</taxon>
        <taxon>Vanilleae</taxon>
        <taxon>Vanilla</taxon>
    </lineage>
</organism>
<evidence type="ECO:0000313" key="2">
    <source>
        <dbReference type="Proteomes" id="UP000639772"/>
    </source>
</evidence>
<evidence type="ECO:0000313" key="1">
    <source>
        <dbReference type="EMBL" id="KAG0489976.1"/>
    </source>
</evidence>